<keyword evidence="3" id="KW-0653">Protein transport</keyword>
<dbReference type="PIRSF" id="PIRSF007949">
    <property type="entry name" value="VPS16"/>
    <property type="match status" value="1"/>
</dbReference>
<evidence type="ECO:0000256" key="3">
    <source>
        <dbReference type="PIRNR" id="PIRNR007949"/>
    </source>
</evidence>
<reference evidence="7" key="1">
    <citation type="submission" date="2016-11" db="UniProtKB">
        <authorList>
            <consortium name="WormBaseParasite"/>
        </authorList>
    </citation>
    <scope>IDENTIFICATION</scope>
</reference>
<keyword evidence="3" id="KW-0813">Transport</keyword>
<dbReference type="GO" id="GO:0016197">
    <property type="term" value="P:endosomal transport"/>
    <property type="evidence" value="ECO:0007669"/>
    <property type="project" value="TreeGrafter"/>
</dbReference>
<dbReference type="Pfam" id="PF04841">
    <property type="entry name" value="Vps16_N"/>
    <property type="match status" value="1"/>
</dbReference>
<keyword evidence="3" id="KW-0967">Endosome</keyword>
<evidence type="ECO:0000259" key="4">
    <source>
        <dbReference type="Pfam" id="PF04840"/>
    </source>
</evidence>
<dbReference type="GO" id="GO:0042144">
    <property type="term" value="P:vacuole fusion, non-autophagic"/>
    <property type="evidence" value="ECO:0007669"/>
    <property type="project" value="TreeGrafter"/>
</dbReference>
<feature type="domain" description="Vps16 C-terminal" evidence="4">
    <location>
        <begin position="523"/>
        <end position="846"/>
    </location>
</feature>
<comment type="similarity">
    <text evidence="1 3">Belongs to the VPS16 family.</text>
</comment>
<evidence type="ECO:0000256" key="1">
    <source>
        <dbReference type="ARBA" id="ARBA00009250"/>
    </source>
</evidence>
<dbReference type="InterPro" id="IPR006926">
    <property type="entry name" value="Vps16_N"/>
</dbReference>
<keyword evidence="3" id="KW-0458">Lysosome</keyword>
<dbReference type="Pfam" id="PF04840">
    <property type="entry name" value="Vps16_C"/>
    <property type="match status" value="1"/>
</dbReference>
<dbReference type="GO" id="GO:0030897">
    <property type="term" value="C:HOPS complex"/>
    <property type="evidence" value="ECO:0007669"/>
    <property type="project" value="UniProtKB-UniRule"/>
</dbReference>
<accession>A0A1I8A0H6</accession>
<evidence type="ECO:0000256" key="2">
    <source>
        <dbReference type="ARBA" id="ARBA00017947"/>
    </source>
</evidence>
<dbReference type="GO" id="GO:0006886">
    <property type="term" value="P:intracellular protein transport"/>
    <property type="evidence" value="ECO:0007669"/>
    <property type="project" value="InterPro"/>
</dbReference>
<dbReference type="InterPro" id="IPR006925">
    <property type="entry name" value="Vps16_C"/>
</dbReference>
<dbReference type="GO" id="GO:0003779">
    <property type="term" value="F:actin binding"/>
    <property type="evidence" value="ECO:0007669"/>
    <property type="project" value="TreeGrafter"/>
</dbReference>
<feature type="domain" description="Vps16 N-terminal" evidence="5">
    <location>
        <begin position="12"/>
        <end position="419"/>
    </location>
</feature>
<comment type="subcellular location">
    <subcellularLocation>
        <location evidence="3">Late endosome membrane</location>
        <topology evidence="3">Peripheral membrane protein</topology>
        <orientation evidence="3">Cytoplasmic side</orientation>
    </subcellularLocation>
    <subcellularLocation>
        <location evidence="3">Lysosome membrane</location>
        <topology evidence="3">Peripheral membrane protein</topology>
        <orientation evidence="3">Cytoplasmic side</orientation>
    </subcellularLocation>
    <text evidence="3">Cytoplasmic, peripheral membrane protein associated with late endosomes/lysosomes.</text>
</comment>
<evidence type="ECO:0000259" key="5">
    <source>
        <dbReference type="Pfam" id="PF04841"/>
    </source>
</evidence>
<evidence type="ECO:0000313" key="6">
    <source>
        <dbReference type="Proteomes" id="UP000095287"/>
    </source>
</evidence>
<dbReference type="GO" id="GO:0033263">
    <property type="term" value="C:CORVET complex"/>
    <property type="evidence" value="ECO:0007669"/>
    <property type="project" value="UniProtKB-UniRule"/>
</dbReference>
<dbReference type="GO" id="GO:0005765">
    <property type="term" value="C:lysosomal membrane"/>
    <property type="evidence" value="ECO:0007669"/>
    <property type="project" value="UniProtKB-SubCell"/>
</dbReference>
<dbReference type="GO" id="GO:0031902">
    <property type="term" value="C:late endosome membrane"/>
    <property type="evidence" value="ECO:0007669"/>
    <property type="project" value="UniProtKB-SubCell"/>
</dbReference>
<dbReference type="Proteomes" id="UP000095287">
    <property type="component" value="Unplaced"/>
</dbReference>
<dbReference type="WBParaSite" id="L893_g31462.t1">
    <property type="protein sequence ID" value="L893_g31462.t1"/>
    <property type="gene ID" value="L893_g31462"/>
</dbReference>
<dbReference type="PANTHER" id="PTHR12811:SF0">
    <property type="entry name" value="VACUOLAR PROTEIN SORTING-ASSOCIATED PROTEIN 16 HOMOLOG"/>
    <property type="match status" value="1"/>
</dbReference>
<dbReference type="InterPro" id="IPR016534">
    <property type="entry name" value="VPS16"/>
</dbReference>
<protein>
    <recommendedName>
        <fullName evidence="2 3">Vacuolar protein sorting-associated protein 16 homolog</fullName>
    </recommendedName>
</protein>
<organism evidence="6 7">
    <name type="scientific">Steinernema glaseri</name>
    <dbReference type="NCBI Taxonomy" id="37863"/>
    <lineage>
        <taxon>Eukaryota</taxon>
        <taxon>Metazoa</taxon>
        <taxon>Ecdysozoa</taxon>
        <taxon>Nematoda</taxon>
        <taxon>Chromadorea</taxon>
        <taxon>Rhabditida</taxon>
        <taxon>Tylenchina</taxon>
        <taxon>Panagrolaimomorpha</taxon>
        <taxon>Strongyloidoidea</taxon>
        <taxon>Steinernematidae</taxon>
        <taxon>Steinernema</taxon>
    </lineage>
</organism>
<sequence>MVISGVMTSSNVNWTVLSPVQLRNIELYTDLNLRIRDGPVLFAACEFGGPIAIAVPRISSNDDKWDIAVMTSSGIPLIGEPIEAYNVMAISWTKEHRLLVLERHARVNVYTPMGLKEESYLMCRRDQSVGVRQWKVFSNHFEGKLTVSGLAALTESKQVYVTNLLSSKVIWQLKESVIAKDSEITAWTVFCKVASPPTVIMAVNGQIVMGRNGTAAQVQSFPWVIPEVEGVYSEILPNWDHSQLALFNTSGQIQVVDCNDYSVLHSINYSPSGAAIDYFWCGNEALCIQDSHQLTFYSKESSSYSFFFDEKVFVDVELDGLKVFSKNSLVFFTVVDESLDSVFGVASDRPGGYLYEAVLKLKEKNHTVYDIIKSIRGNLKNAVDQCLYSAAHSYEPELQEQLLEAAKLGKCIERKYDSSHFVAICKEIKVLHTVRMKRVGIPLSFPQLAELKMSTLLNRLIELRRWPAAMKLAEYMELPEDQGIHHVLGHWAATLIEDCKKKGCDAAEVDEKIYRKLSNFSTINYANIAENAYKAGLTDLAELLLNREKKKARQVELLLKISEAEKKDHVNKTYLKKAVTIASKSHEPDLIQLVLSHVKVHGKATDVDLLVRKWPQARSLLEESYRDESPKHLEALYRQNDDFVRQALFYIGKAVVANSPFEVEEKKAALKKAQECLNANRGRDLGYIGLLSDVVNLLTLRNSWDVTEGEGSLREMFIWAVLKDIEQAGEGSKKASCVDQIKKAFKISEKQIYIWKIDAYVKNRLFTQLDQLARSKKSPVGYLPFVKALTSQGFASEAEKLMDKVAVYEEQVRAYLMIGKPLMAAKIAFEKKDGLALWRIRSKYPNDVELLAQVDKYQKAIPS</sequence>
<dbReference type="PANTHER" id="PTHR12811">
    <property type="entry name" value="VACUOLAR PROTEIN SORTING VPS16"/>
    <property type="match status" value="1"/>
</dbReference>
<comment type="function">
    <text evidence="3">Plays a role in vesicle-mediated protein trafficking to lysosomal compartments including the endocytic membrane transport and autophagic pathways. Believed to act as a core component of the putative HOPS and CORVET endosomal tethering complexes.</text>
</comment>
<proteinExistence type="inferred from homology"/>
<name>A0A1I8A0H6_9BILA</name>
<keyword evidence="6" id="KW-1185">Reference proteome</keyword>
<dbReference type="AlphaFoldDB" id="A0A1I8A0H6"/>
<evidence type="ECO:0000313" key="7">
    <source>
        <dbReference type="WBParaSite" id="L893_g31462.t1"/>
    </source>
</evidence>
<keyword evidence="3" id="KW-0472">Membrane</keyword>